<dbReference type="AlphaFoldDB" id="V8NB47"/>
<evidence type="ECO:0000256" key="1">
    <source>
        <dbReference type="SAM" id="MobiDB-lite"/>
    </source>
</evidence>
<evidence type="ECO:0000313" key="2">
    <source>
        <dbReference type="EMBL" id="ETE59320.1"/>
    </source>
</evidence>
<protein>
    <submittedName>
        <fullName evidence="2">TBC1 domain family member 20</fullName>
    </submittedName>
</protein>
<organism evidence="2 3">
    <name type="scientific">Ophiophagus hannah</name>
    <name type="common">King cobra</name>
    <name type="synonym">Naja hannah</name>
    <dbReference type="NCBI Taxonomy" id="8665"/>
    <lineage>
        <taxon>Eukaryota</taxon>
        <taxon>Metazoa</taxon>
        <taxon>Chordata</taxon>
        <taxon>Craniata</taxon>
        <taxon>Vertebrata</taxon>
        <taxon>Euteleostomi</taxon>
        <taxon>Lepidosauria</taxon>
        <taxon>Squamata</taxon>
        <taxon>Bifurcata</taxon>
        <taxon>Unidentata</taxon>
        <taxon>Episquamata</taxon>
        <taxon>Toxicofera</taxon>
        <taxon>Serpentes</taxon>
        <taxon>Colubroidea</taxon>
        <taxon>Elapidae</taxon>
        <taxon>Elapinae</taxon>
        <taxon>Ophiophagus</taxon>
    </lineage>
</organism>
<accession>V8NB47</accession>
<dbReference type="OrthoDB" id="206700at2759"/>
<reference evidence="2 3" key="1">
    <citation type="journal article" date="2013" name="Proc. Natl. Acad. Sci. U.S.A.">
        <title>The king cobra genome reveals dynamic gene evolution and adaptation in the snake venom system.</title>
        <authorList>
            <person name="Vonk F.J."/>
            <person name="Casewell N.R."/>
            <person name="Henkel C.V."/>
            <person name="Heimberg A.M."/>
            <person name="Jansen H.J."/>
            <person name="McCleary R.J."/>
            <person name="Kerkkamp H.M."/>
            <person name="Vos R.A."/>
            <person name="Guerreiro I."/>
            <person name="Calvete J.J."/>
            <person name="Wuster W."/>
            <person name="Woods A.E."/>
            <person name="Logan J.M."/>
            <person name="Harrison R.A."/>
            <person name="Castoe T.A."/>
            <person name="de Koning A.P."/>
            <person name="Pollock D.D."/>
            <person name="Yandell M."/>
            <person name="Calderon D."/>
            <person name="Renjifo C."/>
            <person name="Currier R.B."/>
            <person name="Salgado D."/>
            <person name="Pla D."/>
            <person name="Sanz L."/>
            <person name="Hyder A.S."/>
            <person name="Ribeiro J.M."/>
            <person name="Arntzen J.W."/>
            <person name="van den Thillart G.E."/>
            <person name="Boetzer M."/>
            <person name="Pirovano W."/>
            <person name="Dirks R.P."/>
            <person name="Spaink H.P."/>
            <person name="Duboule D."/>
            <person name="McGlinn E."/>
            <person name="Kini R.M."/>
            <person name="Richardson M.K."/>
        </authorList>
    </citation>
    <scope>NUCLEOTIDE SEQUENCE</scope>
    <source>
        <tissue evidence="2">Blood</tissue>
    </source>
</reference>
<feature type="region of interest" description="Disordered" evidence="1">
    <location>
        <begin position="135"/>
        <end position="157"/>
    </location>
</feature>
<comment type="caution">
    <text evidence="2">The sequence shown here is derived from an EMBL/GenBank/DDBJ whole genome shotgun (WGS) entry which is preliminary data.</text>
</comment>
<gene>
    <name evidence="2" type="primary">TBC1D20</name>
    <name evidence="2" type="ORF">L345_14949</name>
</gene>
<dbReference type="EMBL" id="AZIM01005678">
    <property type="protein sequence ID" value="ETE59320.1"/>
    <property type="molecule type" value="Genomic_DNA"/>
</dbReference>
<name>V8NB47_OPHHA</name>
<proteinExistence type="predicted"/>
<keyword evidence="3" id="KW-1185">Reference proteome</keyword>
<feature type="non-terminal residue" evidence="2">
    <location>
        <position position="1"/>
    </location>
</feature>
<sequence>MCKNQARTAVSTFKDFELASSQQQPDTILRQRFREQREQLRAEERAKSLLATKPRTNRFVKLARSRVGSQIRTSDLPLTADGRKECLLSLSSQRKTSRVWRPAAPNLFPSAKQPSGVEKGLLPWAATAKGQAFSTKTPSVLHLPPDKQRRKSRRTGLQGKQWELLQAIRLSVLPKKWEEIVSFSAVANSRTGFSFQYLIFCVSRNPQEKRAIHRNPSLTKKIKLFFSPAWRILSKEVHLIHNPPTTKASTHKCPYPTFATFEKSQPCFPALSKAEPRTARFASFEHCIDPRPTGPAMSFRLNSRCHVLQKLQLPENIKMHHLRASRLHLDFWLLLEEKQPGHCPSHHPCGPSLPDELRGWCHKVRAFVQGVGSCLHGSEDHFNPRKLGGLQPLLCFESCSDVTRQSQTTGSPNVFDNRFWDCAIPPKAEGEHRSRHGVVPSEQQWQKGTGKIKEAHKDGRETLDFFFFSSKKHFTKMISKRRTAFWTVDGCTGTQALRDLIYTEQGPQFSVSSSPFLPPGVLSVENEHYQGASGREN</sequence>
<dbReference type="Proteomes" id="UP000018936">
    <property type="component" value="Unassembled WGS sequence"/>
</dbReference>
<evidence type="ECO:0000313" key="3">
    <source>
        <dbReference type="Proteomes" id="UP000018936"/>
    </source>
</evidence>